<dbReference type="AlphaFoldDB" id="A0A1Q8F136"/>
<accession>A0A1Q8F136</accession>
<comment type="subcellular location">
    <subcellularLocation>
        <location evidence="1">Membrane</location>
        <topology evidence="1">Multi-pass membrane protein</topology>
    </subcellularLocation>
</comment>
<feature type="transmembrane region" description="Helical" evidence="5">
    <location>
        <begin position="99"/>
        <end position="117"/>
    </location>
</feature>
<dbReference type="GeneID" id="60846522"/>
<dbReference type="Proteomes" id="UP001204061">
    <property type="component" value="Unassembled WGS sequence"/>
</dbReference>
<feature type="transmembrane region" description="Helical" evidence="5">
    <location>
        <begin position="163"/>
        <end position="181"/>
    </location>
</feature>
<proteinExistence type="predicted"/>
<evidence type="ECO:0000256" key="1">
    <source>
        <dbReference type="ARBA" id="ARBA00004141"/>
    </source>
</evidence>
<evidence type="ECO:0000256" key="3">
    <source>
        <dbReference type="ARBA" id="ARBA00022989"/>
    </source>
</evidence>
<dbReference type="GO" id="GO:0016020">
    <property type="term" value="C:membrane"/>
    <property type="evidence" value="ECO:0007669"/>
    <property type="project" value="UniProtKB-SubCell"/>
</dbReference>
<dbReference type="EMBL" id="JANLFC010000015">
    <property type="protein sequence ID" value="MCR4447715.1"/>
    <property type="molecule type" value="Genomic_DNA"/>
</dbReference>
<dbReference type="EMBL" id="CABWLC010000021">
    <property type="protein sequence ID" value="VXA89223.1"/>
    <property type="molecule type" value="Genomic_DNA"/>
</dbReference>
<organism evidence="8 9">
    <name type="scientific">Aeromonas veronii</name>
    <dbReference type="NCBI Taxonomy" id="654"/>
    <lineage>
        <taxon>Bacteria</taxon>
        <taxon>Pseudomonadati</taxon>
        <taxon>Pseudomonadota</taxon>
        <taxon>Gammaproteobacteria</taxon>
        <taxon>Aeromonadales</taxon>
        <taxon>Aeromonadaceae</taxon>
        <taxon>Aeromonas</taxon>
    </lineage>
</organism>
<evidence type="ECO:0000313" key="8">
    <source>
        <dbReference type="EMBL" id="VXA89223.1"/>
    </source>
</evidence>
<evidence type="ECO:0000256" key="2">
    <source>
        <dbReference type="ARBA" id="ARBA00022692"/>
    </source>
</evidence>
<reference evidence="8 9" key="1">
    <citation type="submission" date="2019-10" db="EMBL/GenBank/DDBJ databases">
        <authorList>
            <person name="Karimi E."/>
        </authorList>
    </citation>
    <scope>NUCLEOTIDE SEQUENCE [LARGE SCALE GENOMIC DNA]</scope>
    <source>
        <strain evidence="8">Aeromonas sp. 8C</strain>
    </source>
</reference>
<name>A0A1Q8F136_AERVE</name>
<dbReference type="Pfam" id="PF07298">
    <property type="entry name" value="NnrU"/>
    <property type="match status" value="1"/>
</dbReference>
<dbReference type="OrthoDB" id="5293641at2"/>
<dbReference type="InterPro" id="IPR009915">
    <property type="entry name" value="NnrU_dom"/>
</dbReference>
<evidence type="ECO:0000256" key="4">
    <source>
        <dbReference type="ARBA" id="ARBA00023136"/>
    </source>
</evidence>
<dbReference type="Proteomes" id="UP000439123">
    <property type="component" value="Unassembled WGS sequence"/>
</dbReference>
<evidence type="ECO:0000256" key="5">
    <source>
        <dbReference type="SAM" id="Phobius"/>
    </source>
</evidence>
<keyword evidence="4 5" id="KW-0472">Membrane</keyword>
<evidence type="ECO:0000313" key="9">
    <source>
        <dbReference type="Proteomes" id="UP000439123"/>
    </source>
</evidence>
<feature type="transmembrane region" description="Helical" evidence="5">
    <location>
        <begin position="39"/>
        <end position="58"/>
    </location>
</feature>
<feature type="transmembrane region" description="Helical" evidence="5">
    <location>
        <begin position="124"/>
        <end position="143"/>
    </location>
</feature>
<protein>
    <submittedName>
        <fullName evidence="7">NnrU family protein</fullName>
    </submittedName>
</protein>
<dbReference type="RefSeq" id="WP_042084306.1">
    <property type="nucleotide sequence ID" value="NZ_CAWMVB010000010.1"/>
</dbReference>
<keyword evidence="2 5" id="KW-0812">Transmembrane</keyword>
<feature type="domain" description="NnrU" evidence="6">
    <location>
        <begin position="4"/>
        <end position="185"/>
    </location>
</feature>
<evidence type="ECO:0000259" key="6">
    <source>
        <dbReference type="Pfam" id="PF07298"/>
    </source>
</evidence>
<keyword evidence="3 5" id="KW-1133">Transmembrane helix</keyword>
<reference evidence="7" key="2">
    <citation type="submission" date="2022-08" db="EMBL/GenBank/DDBJ databases">
        <title>A global survey of hypervirulent Aeromonas hydrophila identified this emerging pathogen in farmed fish in the lower Mekong River basin.</title>
        <authorList>
            <person name="Xu T."/>
            <person name="Rasmussen-Ivey C.R."/>
            <person name="Moen F.S."/>
            <person name="Fernandez Bravo A."/>
            <person name="Lamy B."/>
            <person name="Beaz-Hidalgo R."/>
            <person name="Khan C.D."/>
            <person name="Castro Escarpulli G."/>
            <person name="Yasin I.S.M."/>
            <person name="Figueras M.J."/>
            <person name="Azzam Sayuti M."/>
            <person name="Karim M.M."/>
            <person name="Alam K.M."/>
            <person name="Le T.T.T."/>
            <person name="Thao N.H.P."/>
            <person name="Addo S."/>
            <person name="Duodu S."/>
            <person name="Ali S."/>
            <person name="Mey S."/>
            <person name="Somony T."/>
            <person name="Liles M.R."/>
        </authorList>
    </citation>
    <scope>NUCLEOTIDE SEQUENCE</scope>
    <source>
        <strain evidence="7">0.14</strain>
    </source>
</reference>
<accession>A0A653LC52</accession>
<feature type="transmembrane region" description="Helical" evidence="5">
    <location>
        <begin position="70"/>
        <end position="87"/>
    </location>
</feature>
<gene>
    <name evidence="8" type="ORF">AERO8C_80141</name>
    <name evidence="7" type="ORF">NS965_04880</name>
</gene>
<sequence length="187" mass="20850">MFLLTLGVALFTLIHLYPCFAVAHRARLRERLGENRYKGLFSLLVFVAIACIIAGWRSASSLPLYFLPEWGPMTMTVMMPFALILFFSGQGPNHLRRWLVHPQLLGTLLWAVAHLLVNSEARSLVLFGGIGLWALVSMVWISVRDWQRYPRPAANWTGTGISVGAGLAATALLVFWGHGWLTGIPLH</sequence>
<evidence type="ECO:0000313" key="7">
    <source>
        <dbReference type="EMBL" id="MCR4447715.1"/>
    </source>
</evidence>